<evidence type="ECO:0000313" key="8">
    <source>
        <dbReference type="EMBL" id="GLQ32755.1"/>
    </source>
</evidence>
<keyword evidence="9" id="KW-1185">Reference proteome</keyword>
<organism evidence="8 9">
    <name type="scientific">Litoribrevibacter albus</name>
    <dbReference type="NCBI Taxonomy" id="1473156"/>
    <lineage>
        <taxon>Bacteria</taxon>
        <taxon>Pseudomonadati</taxon>
        <taxon>Pseudomonadota</taxon>
        <taxon>Gammaproteobacteria</taxon>
        <taxon>Oceanospirillales</taxon>
        <taxon>Oceanospirillaceae</taxon>
        <taxon>Litoribrevibacter</taxon>
    </lineage>
</organism>
<accession>A0AA37W7M6</accession>
<feature type="domain" description="Methyl-accepting transducer" evidence="6">
    <location>
        <begin position="263"/>
        <end position="499"/>
    </location>
</feature>
<dbReference type="InterPro" id="IPR004090">
    <property type="entry name" value="Chemotax_Me-accpt_rcpt"/>
</dbReference>
<evidence type="ECO:0000256" key="4">
    <source>
        <dbReference type="PROSITE-ProRule" id="PRU00284"/>
    </source>
</evidence>
<comment type="similarity">
    <text evidence="3">Belongs to the methyl-accepting chemotaxis (MCP) protein family.</text>
</comment>
<evidence type="ECO:0000256" key="3">
    <source>
        <dbReference type="ARBA" id="ARBA00029447"/>
    </source>
</evidence>
<proteinExistence type="inferred from homology"/>
<evidence type="ECO:0000256" key="5">
    <source>
        <dbReference type="SAM" id="Phobius"/>
    </source>
</evidence>
<reference evidence="8" key="1">
    <citation type="journal article" date="2014" name="Int. J. Syst. Evol. Microbiol.">
        <title>Complete genome sequence of Corynebacterium casei LMG S-19264T (=DSM 44701T), isolated from a smear-ripened cheese.</title>
        <authorList>
            <consortium name="US DOE Joint Genome Institute (JGI-PGF)"/>
            <person name="Walter F."/>
            <person name="Albersmeier A."/>
            <person name="Kalinowski J."/>
            <person name="Ruckert C."/>
        </authorList>
    </citation>
    <scope>NUCLEOTIDE SEQUENCE</scope>
    <source>
        <strain evidence="8">NBRC 110071</strain>
    </source>
</reference>
<reference evidence="8" key="2">
    <citation type="submission" date="2023-01" db="EMBL/GenBank/DDBJ databases">
        <title>Draft genome sequence of Litoribrevibacter albus strain NBRC 110071.</title>
        <authorList>
            <person name="Sun Q."/>
            <person name="Mori K."/>
        </authorList>
    </citation>
    <scope>NUCLEOTIDE SEQUENCE</scope>
    <source>
        <strain evidence="8">NBRC 110071</strain>
    </source>
</reference>
<dbReference type="PANTHER" id="PTHR32089">
    <property type="entry name" value="METHYL-ACCEPTING CHEMOTAXIS PROTEIN MCPB"/>
    <property type="match status" value="1"/>
</dbReference>
<keyword evidence="5" id="KW-0812">Transmembrane</keyword>
<keyword evidence="5" id="KW-1133">Transmembrane helix</keyword>
<dbReference type="GO" id="GO:0006935">
    <property type="term" value="P:chemotaxis"/>
    <property type="evidence" value="ECO:0007669"/>
    <property type="project" value="InterPro"/>
</dbReference>
<dbReference type="EMBL" id="BSNM01000016">
    <property type="protein sequence ID" value="GLQ32755.1"/>
    <property type="molecule type" value="Genomic_DNA"/>
</dbReference>
<keyword evidence="2 4" id="KW-0807">Transducer</keyword>
<evidence type="ECO:0000259" key="7">
    <source>
        <dbReference type="PROSITE" id="PS50885"/>
    </source>
</evidence>
<dbReference type="GO" id="GO:0016020">
    <property type="term" value="C:membrane"/>
    <property type="evidence" value="ECO:0007669"/>
    <property type="project" value="UniProtKB-SubCell"/>
</dbReference>
<dbReference type="CDD" id="cd06225">
    <property type="entry name" value="HAMP"/>
    <property type="match status" value="1"/>
</dbReference>
<dbReference type="GO" id="GO:0007165">
    <property type="term" value="P:signal transduction"/>
    <property type="evidence" value="ECO:0007669"/>
    <property type="project" value="UniProtKB-KW"/>
</dbReference>
<feature type="domain" description="HAMP" evidence="7">
    <location>
        <begin position="205"/>
        <end position="258"/>
    </location>
</feature>
<evidence type="ECO:0000313" key="9">
    <source>
        <dbReference type="Proteomes" id="UP001161389"/>
    </source>
</evidence>
<comment type="subcellular location">
    <subcellularLocation>
        <location evidence="1">Membrane</location>
    </subcellularLocation>
</comment>
<dbReference type="PANTHER" id="PTHR32089:SF70">
    <property type="entry name" value="ENERGY TAXIS MODULATING METHYL ACCEPTING SENSORY TRANSDUCER"/>
    <property type="match status" value="1"/>
</dbReference>
<evidence type="ECO:0000259" key="6">
    <source>
        <dbReference type="PROSITE" id="PS50111"/>
    </source>
</evidence>
<feature type="transmembrane region" description="Helical" evidence="5">
    <location>
        <begin position="185"/>
        <end position="208"/>
    </location>
</feature>
<evidence type="ECO:0000256" key="2">
    <source>
        <dbReference type="ARBA" id="ARBA00023224"/>
    </source>
</evidence>
<dbReference type="Pfam" id="PF00672">
    <property type="entry name" value="HAMP"/>
    <property type="match status" value="1"/>
</dbReference>
<dbReference type="Gene3D" id="3.30.450.290">
    <property type="match status" value="1"/>
</dbReference>
<dbReference type="AlphaFoldDB" id="A0AA37W7M6"/>
<protein>
    <submittedName>
        <fullName evidence="8">Methyl-accepting chemotaxis protein</fullName>
    </submittedName>
</protein>
<keyword evidence="5" id="KW-0472">Membrane</keyword>
<dbReference type="PROSITE" id="PS50885">
    <property type="entry name" value="HAMP"/>
    <property type="match status" value="1"/>
</dbReference>
<comment type="caution">
    <text evidence="8">The sequence shown here is derived from an EMBL/GenBank/DDBJ whole genome shotgun (WGS) entry which is preliminary data.</text>
</comment>
<evidence type="ECO:0000256" key="1">
    <source>
        <dbReference type="ARBA" id="ARBA00004370"/>
    </source>
</evidence>
<dbReference type="Proteomes" id="UP001161389">
    <property type="component" value="Unassembled WGS sequence"/>
</dbReference>
<dbReference type="Gene3D" id="1.10.287.950">
    <property type="entry name" value="Methyl-accepting chemotaxis protein"/>
    <property type="match status" value="1"/>
</dbReference>
<name>A0AA37W7M6_9GAMM</name>
<sequence length="535" mass="58646">MFSSMSLARRIQLTLLGIALILLGSTVIFFYYDEKGLTEDLVEQNLENMALNYFDSVNAMMLTGTIANRQIMQKKMLSHKSIVEARIIRGKGVTNVFGAGHSDQSAKNEFERRGLSGDKSFEFFEQDGQRLMSLILPIKATDDYSGTNCLTCHQVNKGEVLGAVKLTYDMTEVDESIVSSVTQAAIMQLIFTIIGFSILGFIFNRLVLFRLKRLQKTIKSVEDNLDLNQEIIVHHDDELGAVSKALNSMMNKFKDSYLFVADSANRLVEAAETVDEISDLTKNSMINNKKGTDSVAAAIVELDASATEVQQNTQVASQKSEMANHKAAESLSLVEDAKNGINHLRDQVIENTQKITELSERTNEVGSVLEVINGIAEQTNLLALNAAIEAARAGEQGRGFAVVADEVRSLATRTRESIDTIQKTISQLQQDAGNAVESMTSVSQQASDKAEDVTNVASLLLEITGQIEELDALNCQIASAAEQQNLAADEINQSTERISEVADESSKDAIRGKEVSEQMLALANELKVQVAKFKL</sequence>
<dbReference type="Pfam" id="PF00015">
    <property type="entry name" value="MCPsignal"/>
    <property type="match status" value="1"/>
</dbReference>
<dbReference type="PROSITE" id="PS50111">
    <property type="entry name" value="CHEMOTAXIS_TRANSDUC_2"/>
    <property type="match status" value="1"/>
</dbReference>
<dbReference type="SMART" id="SM00283">
    <property type="entry name" value="MA"/>
    <property type="match status" value="1"/>
</dbReference>
<dbReference type="GO" id="GO:0004888">
    <property type="term" value="F:transmembrane signaling receptor activity"/>
    <property type="evidence" value="ECO:0007669"/>
    <property type="project" value="InterPro"/>
</dbReference>
<dbReference type="PRINTS" id="PR00260">
    <property type="entry name" value="CHEMTRNSDUCR"/>
</dbReference>
<feature type="transmembrane region" description="Helical" evidence="5">
    <location>
        <begin position="12"/>
        <end position="32"/>
    </location>
</feature>
<dbReference type="RefSeq" id="WP_284382872.1">
    <property type="nucleotide sequence ID" value="NZ_BSNM01000016.1"/>
</dbReference>
<gene>
    <name evidence="8" type="ORF">GCM10007876_32340</name>
</gene>
<dbReference type="CDD" id="cd11386">
    <property type="entry name" value="MCP_signal"/>
    <property type="match status" value="1"/>
</dbReference>
<dbReference type="FunFam" id="1.10.287.950:FF:000001">
    <property type="entry name" value="Methyl-accepting chemotaxis sensory transducer"/>
    <property type="match status" value="1"/>
</dbReference>
<dbReference type="InterPro" id="IPR003660">
    <property type="entry name" value="HAMP_dom"/>
</dbReference>
<dbReference type="SUPFAM" id="SSF58104">
    <property type="entry name" value="Methyl-accepting chemotaxis protein (MCP) signaling domain"/>
    <property type="match status" value="1"/>
</dbReference>
<dbReference type="InterPro" id="IPR004089">
    <property type="entry name" value="MCPsignal_dom"/>
</dbReference>